<proteinExistence type="predicted"/>
<dbReference type="EMBL" id="CM047580">
    <property type="protein sequence ID" value="KAI9922690.1"/>
    <property type="molecule type" value="Genomic_DNA"/>
</dbReference>
<organism evidence="1 2">
    <name type="scientific">Peronosclerospora sorghi</name>
    <dbReference type="NCBI Taxonomy" id="230839"/>
    <lineage>
        <taxon>Eukaryota</taxon>
        <taxon>Sar</taxon>
        <taxon>Stramenopiles</taxon>
        <taxon>Oomycota</taxon>
        <taxon>Peronosporomycetes</taxon>
        <taxon>Peronosporales</taxon>
        <taxon>Peronosporaceae</taxon>
        <taxon>Peronosclerospora</taxon>
    </lineage>
</organism>
<evidence type="ECO:0000313" key="2">
    <source>
        <dbReference type="Proteomes" id="UP001163321"/>
    </source>
</evidence>
<evidence type="ECO:0000313" key="1">
    <source>
        <dbReference type="EMBL" id="KAI9922690.1"/>
    </source>
</evidence>
<name>A0ACC0WUU0_9STRA</name>
<keyword evidence="2" id="KW-1185">Reference proteome</keyword>
<reference evidence="1 2" key="1">
    <citation type="journal article" date="2022" name="bioRxiv">
        <title>The genome of the oomycete Peronosclerospora sorghi, a cosmopolitan pathogen of maize and sorghum, is inflated with dispersed pseudogenes.</title>
        <authorList>
            <person name="Fletcher K."/>
            <person name="Martin F."/>
            <person name="Isakeit T."/>
            <person name="Cavanaugh K."/>
            <person name="Magill C."/>
            <person name="Michelmore R."/>
        </authorList>
    </citation>
    <scope>NUCLEOTIDE SEQUENCE [LARGE SCALE GENOMIC DNA]</scope>
    <source>
        <strain evidence="1">P6</strain>
    </source>
</reference>
<comment type="caution">
    <text evidence="1">The sequence shown here is derived from an EMBL/GenBank/DDBJ whole genome shotgun (WGS) entry which is preliminary data.</text>
</comment>
<protein>
    <submittedName>
        <fullName evidence="1">Uncharacterized protein</fullName>
    </submittedName>
</protein>
<dbReference type="Proteomes" id="UP001163321">
    <property type="component" value="Chromosome 1"/>
</dbReference>
<sequence length="1257" mass="140623">MLSANEASVSTHQLSRQCTCVIETESDSDNDSDAGDEAAHEMETTNGSPPLFQSSTKWVKSLSLEIDKPVPDFLKTSHALHNAEDLRQASALDNVFCSCYNVDIVLSTIQRRERGQFSPLQKLLLEPESIKCVFLYATSAKLIDPLFDENGLKRETKDPNASHAEKYRTAFVATGIILKFYLKVMAWYGNPKQETVEKKDEVTAAQQMDNKEDRTMKTLKQSTSRGNNRPSRAPSSRQIEFRSNASMKNMARIQRLRASMRFESSGSSLSDFSLSDEENEGPLEDPSTRGYLLRLDDLTATEWKRIFGGLFRFLGPNGRTEEEENGQEGVVEDDEEVDGVLVSNMCKIMKNYVIFPAVHKLMCDEHEAGETERLLPRLIRHVYNPNIASLVHGLLHLSVRRGLEYFSIIRCLVEQIVDSIPTRFNRSLSSVSLSSTVSSTSSMSPRSSISGSSLSAPKPTPLSPSLFTTTLTPLVHARISGCAELLSKILNDEFPNTFRYYAQTRIQLASFEDVEPFERELFPPRMTPSDPAIHDKLKKAVLAALVHDSTLLARVAEFGVAELRFLDAHGMDQVWIPSVLVIDVLRHAMEFSLPQSDQLEPFLAPIHLVLDSLCALVNYHQHLSTISELAARDCFSDSDSDEDEVEEGKPLASSKRESPRKVMKRHNVPSRRALYGGLSLFALSTSPRTEKTVVNHRPLASALLVMHVVELLNVIILLSNDRIDRQLTRFDLARSMMDIFEKFPDASILHCRVVKLYLNLLNRPSTNDRVNNPLLRSVFRSPDSILEFILHKLNPSSSSHTYDAHLAILGVKIAKICSSPTLHQELIRQFCNHLKDWNDFAASLIATHYQQMDALNDSLLGFHVATTGAQKGRRNTSDDATDANFVLARPSSCASAYLSRELEPFRRLPVEKEGFGSSQNLARGTEAVHPSDMFQSRSQSKSPESITDILESEDASAFDVKEKGPFMSGFAYQKCSKWAKVFLTFNESSCELTVEDAAAVSARRSSRGASSTSFLQHLLKVHKQPRTCRAQTFVVCNAREWIAFGRSVKKRDRGAFGFQVDVFDGHREQDETLTFVTRSSASRMKWFESMERAVTRTRTARQSFSDIDEAANVTLVDCVAKDRHGTYLVVPDVHLLGPVTSTRFFVKSEVPEEMPFWGTYHGVAGLVKYGTLLTQCLDVVAVEEKSIQGIGYSVIVEFDATFRPSERRASALNERVRATVTCACTDTYLISGNQIIGLTRTIADSEKLLHLLCDEVA</sequence>
<gene>
    <name evidence="1" type="ORF">PsorP6_000463</name>
</gene>
<accession>A0ACC0WUU0</accession>